<evidence type="ECO:0000256" key="10">
    <source>
        <dbReference type="RuleBase" id="RU004396"/>
    </source>
</evidence>
<keyword evidence="6" id="KW-0809">Transit peptide</keyword>
<evidence type="ECO:0000256" key="1">
    <source>
        <dbReference type="ARBA" id="ARBA00004434"/>
    </source>
</evidence>
<dbReference type="Pfam" id="PF02046">
    <property type="entry name" value="COX6A"/>
    <property type="match status" value="1"/>
</dbReference>
<evidence type="ECO:0000256" key="7">
    <source>
        <dbReference type="ARBA" id="ARBA00022989"/>
    </source>
</evidence>
<comment type="subcellular location">
    <subcellularLocation>
        <location evidence="1">Mitochondrion inner membrane</location>
        <topology evidence="1">Single-pass membrane protein</topology>
    </subcellularLocation>
</comment>
<sequence>MLSKLIRHQALFSRMAMRRMMSSEAGHAGHEPNPEFWKKVFLYVSVPAIILSGLNTYFLEMEHLAHYHKPEFIPYEHLRIRTRRFPWGDGNKSLFHNPKTNPLPEGWEDDAGH</sequence>
<keyword evidence="5" id="KW-0999">Mitochondrion inner membrane</keyword>
<dbReference type="EMBL" id="JAPWDV010000001">
    <property type="protein sequence ID" value="KAJ6224566.1"/>
    <property type="molecule type" value="Genomic_DNA"/>
</dbReference>
<dbReference type="PANTHER" id="PTHR11504:SF0">
    <property type="entry name" value="CYTOCHROME C OXIDASE SUBUNIT"/>
    <property type="match status" value="1"/>
</dbReference>
<evidence type="ECO:0000256" key="6">
    <source>
        <dbReference type="ARBA" id="ARBA00022946"/>
    </source>
</evidence>
<dbReference type="Gene3D" id="4.10.95.10">
    <property type="entry name" value="Cytochrome c oxidase, subunit VIa"/>
    <property type="match status" value="1"/>
</dbReference>
<dbReference type="OMA" id="HLHIRTK"/>
<proteinExistence type="inferred from homology"/>
<evidence type="ECO:0000313" key="13">
    <source>
        <dbReference type="Proteomes" id="UP001142055"/>
    </source>
</evidence>
<evidence type="ECO:0000256" key="11">
    <source>
        <dbReference type="SAM" id="MobiDB-lite"/>
    </source>
</evidence>
<dbReference type="InterPro" id="IPR001349">
    <property type="entry name" value="Cyt_c_oxidase_su6a"/>
</dbReference>
<dbReference type="GO" id="GO:0005743">
    <property type="term" value="C:mitochondrial inner membrane"/>
    <property type="evidence" value="ECO:0007669"/>
    <property type="project" value="UniProtKB-SubCell"/>
</dbReference>
<keyword evidence="9" id="KW-0472">Membrane</keyword>
<evidence type="ECO:0000256" key="2">
    <source>
        <dbReference type="ARBA" id="ARBA00004673"/>
    </source>
</evidence>
<dbReference type="FunFam" id="4.10.95.10:FF:000001">
    <property type="entry name" value="Cytochrome c oxidase subunit 6A, mitochondrial"/>
    <property type="match status" value="1"/>
</dbReference>
<reference evidence="12" key="1">
    <citation type="submission" date="2022-12" db="EMBL/GenBank/DDBJ databases">
        <title>Genome assemblies of Blomia tropicalis.</title>
        <authorList>
            <person name="Cui Y."/>
        </authorList>
    </citation>
    <scope>NUCLEOTIDE SEQUENCE</scope>
    <source>
        <tissue evidence="12">Adult mites</tissue>
    </source>
</reference>
<protein>
    <recommendedName>
        <fullName evidence="14">Cytochrome c oxidase subunit</fullName>
    </recommendedName>
</protein>
<comment type="pathway">
    <text evidence="2">Energy metabolism; oxidative phosphorylation.</text>
</comment>
<evidence type="ECO:0000256" key="4">
    <source>
        <dbReference type="ARBA" id="ARBA00022692"/>
    </source>
</evidence>
<comment type="similarity">
    <text evidence="3 10">Belongs to the cytochrome c oxidase subunit 6A family.</text>
</comment>
<evidence type="ECO:0000256" key="5">
    <source>
        <dbReference type="ARBA" id="ARBA00022792"/>
    </source>
</evidence>
<keyword evidence="4" id="KW-0812">Transmembrane</keyword>
<comment type="caution">
    <text evidence="12">The sequence shown here is derived from an EMBL/GenBank/DDBJ whole genome shotgun (WGS) entry which is preliminary data.</text>
</comment>
<dbReference type="InterPro" id="IPR036418">
    <property type="entry name" value="Cyt_c_oxidase_su6a_sf"/>
</dbReference>
<dbReference type="PIRSF" id="PIRSF000277">
    <property type="entry name" value="COX6A1"/>
    <property type="match status" value="1"/>
</dbReference>
<dbReference type="Proteomes" id="UP001142055">
    <property type="component" value="Chromosome 1"/>
</dbReference>
<evidence type="ECO:0000256" key="8">
    <source>
        <dbReference type="ARBA" id="ARBA00023128"/>
    </source>
</evidence>
<evidence type="ECO:0000313" key="12">
    <source>
        <dbReference type="EMBL" id="KAJ6224566.1"/>
    </source>
</evidence>
<dbReference type="GO" id="GO:0030234">
    <property type="term" value="F:enzyme regulator activity"/>
    <property type="evidence" value="ECO:0007669"/>
    <property type="project" value="TreeGrafter"/>
</dbReference>
<dbReference type="SUPFAM" id="SSF81411">
    <property type="entry name" value="Mitochondrial cytochrome c oxidase subunit VIa"/>
    <property type="match status" value="1"/>
</dbReference>
<keyword evidence="8" id="KW-0496">Mitochondrion</keyword>
<dbReference type="PANTHER" id="PTHR11504">
    <property type="entry name" value="CYTOCHROME C OXIDASE POLYPEPTIDE VIA"/>
    <property type="match status" value="1"/>
</dbReference>
<dbReference type="AlphaFoldDB" id="A0A9Q0MEM7"/>
<keyword evidence="13" id="KW-1185">Reference proteome</keyword>
<keyword evidence="7" id="KW-1133">Transmembrane helix</keyword>
<evidence type="ECO:0000256" key="3">
    <source>
        <dbReference type="ARBA" id="ARBA00005553"/>
    </source>
</evidence>
<evidence type="ECO:0000256" key="9">
    <source>
        <dbReference type="ARBA" id="ARBA00023136"/>
    </source>
</evidence>
<accession>A0A9Q0MEM7</accession>
<gene>
    <name evidence="12" type="ORF">RDWZM_003111</name>
</gene>
<name>A0A9Q0MEM7_BLOTA</name>
<organism evidence="12 13">
    <name type="scientific">Blomia tropicalis</name>
    <name type="common">Mite</name>
    <dbReference type="NCBI Taxonomy" id="40697"/>
    <lineage>
        <taxon>Eukaryota</taxon>
        <taxon>Metazoa</taxon>
        <taxon>Ecdysozoa</taxon>
        <taxon>Arthropoda</taxon>
        <taxon>Chelicerata</taxon>
        <taxon>Arachnida</taxon>
        <taxon>Acari</taxon>
        <taxon>Acariformes</taxon>
        <taxon>Sarcoptiformes</taxon>
        <taxon>Astigmata</taxon>
        <taxon>Glycyphagoidea</taxon>
        <taxon>Echimyopodidae</taxon>
        <taxon>Blomia</taxon>
    </lineage>
</organism>
<dbReference type="GO" id="GO:0006123">
    <property type="term" value="P:mitochondrial electron transport, cytochrome c to oxygen"/>
    <property type="evidence" value="ECO:0007669"/>
    <property type="project" value="TreeGrafter"/>
</dbReference>
<evidence type="ECO:0008006" key="14">
    <source>
        <dbReference type="Google" id="ProtNLM"/>
    </source>
</evidence>
<feature type="region of interest" description="Disordered" evidence="11">
    <location>
        <begin position="88"/>
        <end position="113"/>
    </location>
</feature>